<gene>
    <name evidence="1" type="ORF">CEXT_185381</name>
</gene>
<keyword evidence="2" id="KW-1185">Reference proteome</keyword>
<dbReference type="AlphaFoldDB" id="A0AAV4NMF4"/>
<dbReference type="EMBL" id="BPLR01003426">
    <property type="protein sequence ID" value="GIX84432.1"/>
    <property type="molecule type" value="Genomic_DNA"/>
</dbReference>
<name>A0AAV4NMF4_CAEEX</name>
<protein>
    <submittedName>
        <fullName evidence="1">Uncharacterized protein</fullName>
    </submittedName>
</protein>
<reference evidence="1 2" key="1">
    <citation type="submission" date="2021-06" db="EMBL/GenBank/DDBJ databases">
        <title>Caerostris extrusa draft genome.</title>
        <authorList>
            <person name="Kono N."/>
            <person name="Arakawa K."/>
        </authorList>
    </citation>
    <scope>NUCLEOTIDE SEQUENCE [LARGE SCALE GENOMIC DNA]</scope>
</reference>
<evidence type="ECO:0000313" key="2">
    <source>
        <dbReference type="Proteomes" id="UP001054945"/>
    </source>
</evidence>
<sequence>MSKLMVKERGTSIHWTLTHTDAARTDHSEPSCTKDGICRQACMSYQRIPGVILRHVLLGSGVSGESGWPEPALNIDKRCVPGSYATDAATLPATAVRTDRDLFAVDSDSKNGHDTTPCKTVGWPEFAEAATLMLLYSPPCQNSYQNTC</sequence>
<proteinExistence type="predicted"/>
<accession>A0AAV4NMF4</accession>
<dbReference type="Proteomes" id="UP001054945">
    <property type="component" value="Unassembled WGS sequence"/>
</dbReference>
<organism evidence="1 2">
    <name type="scientific">Caerostris extrusa</name>
    <name type="common">Bark spider</name>
    <name type="synonym">Caerostris bankana</name>
    <dbReference type="NCBI Taxonomy" id="172846"/>
    <lineage>
        <taxon>Eukaryota</taxon>
        <taxon>Metazoa</taxon>
        <taxon>Ecdysozoa</taxon>
        <taxon>Arthropoda</taxon>
        <taxon>Chelicerata</taxon>
        <taxon>Arachnida</taxon>
        <taxon>Araneae</taxon>
        <taxon>Araneomorphae</taxon>
        <taxon>Entelegynae</taxon>
        <taxon>Araneoidea</taxon>
        <taxon>Araneidae</taxon>
        <taxon>Caerostris</taxon>
    </lineage>
</organism>
<evidence type="ECO:0000313" key="1">
    <source>
        <dbReference type="EMBL" id="GIX84432.1"/>
    </source>
</evidence>
<comment type="caution">
    <text evidence="1">The sequence shown here is derived from an EMBL/GenBank/DDBJ whole genome shotgun (WGS) entry which is preliminary data.</text>
</comment>